<dbReference type="Proteomes" id="UP000272635">
    <property type="component" value="Unassembled WGS sequence"/>
</dbReference>
<dbReference type="Pfam" id="PF11674">
    <property type="entry name" value="DUF3270"/>
    <property type="match status" value="1"/>
</dbReference>
<feature type="transmembrane region" description="Helical" evidence="2">
    <location>
        <begin position="42"/>
        <end position="63"/>
    </location>
</feature>
<evidence type="ECO:0008006" key="7">
    <source>
        <dbReference type="Google" id="ProtNLM"/>
    </source>
</evidence>
<keyword evidence="2" id="KW-0812">Transmembrane</keyword>
<evidence type="ECO:0000256" key="1">
    <source>
        <dbReference type="SAM" id="MobiDB-lite"/>
    </source>
</evidence>
<dbReference type="RefSeq" id="WP_125373715.1">
    <property type="nucleotide sequence ID" value="NZ_CAUUYS010000049.1"/>
</dbReference>
<name>A0A3R9LXS1_STRCR</name>
<dbReference type="Proteomes" id="UP000270868">
    <property type="component" value="Unassembled WGS sequence"/>
</dbReference>
<protein>
    <recommendedName>
        <fullName evidence="7">DUF3270 family protein</fullName>
    </recommendedName>
</protein>
<evidence type="ECO:0000313" key="3">
    <source>
        <dbReference type="EMBL" id="RSJ81301.1"/>
    </source>
</evidence>
<accession>A0A3R9LXS1</accession>
<dbReference type="EMBL" id="RJPS01000010">
    <property type="protein sequence ID" value="RSJ88684.1"/>
    <property type="molecule type" value="Genomic_DNA"/>
</dbReference>
<keyword evidence="2" id="KW-0472">Membrane</keyword>
<dbReference type="InterPro" id="IPR021688">
    <property type="entry name" value="DUF3270"/>
</dbReference>
<evidence type="ECO:0000256" key="2">
    <source>
        <dbReference type="SAM" id="Phobius"/>
    </source>
</evidence>
<evidence type="ECO:0000313" key="4">
    <source>
        <dbReference type="EMBL" id="RSJ88684.1"/>
    </source>
</evidence>
<dbReference type="AlphaFoldDB" id="A0A3R9LXS1"/>
<proteinExistence type="predicted"/>
<comment type="caution">
    <text evidence="3">The sequence shown here is derived from an EMBL/GenBank/DDBJ whole genome shotgun (WGS) entry which is preliminary data.</text>
</comment>
<evidence type="ECO:0000313" key="6">
    <source>
        <dbReference type="Proteomes" id="UP000272635"/>
    </source>
</evidence>
<feature type="region of interest" description="Disordered" evidence="1">
    <location>
        <begin position="1"/>
        <end position="20"/>
    </location>
</feature>
<sequence>MAVRDFKQFESAPLHDSTEQTKEISYQEYLPQAESASQLRELFFFINIALFCILTVFFSFIFLSAKISTFLSFTLAVVLSLMVIQGYRTVRRKKRR</sequence>
<feature type="transmembrane region" description="Helical" evidence="2">
    <location>
        <begin position="69"/>
        <end position="87"/>
    </location>
</feature>
<evidence type="ECO:0000313" key="5">
    <source>
        <dbReference type="Proteomes" id="UP000270868"/>
    </source>
</evidence>
<dbReference type="EMBL" id="RJPT01000008">
    <property type="protein sequence ID" value="RSJ81301.1"/>
    <property type="molecule type" value="Genomic_DNA"/>
</dbReference>
<gene>
    <name evidence="3" type="ORF">D8791_07325</name>
    <name evidence="4" type="ORF">D8792_08475</name>
</gene>
<reference evidence="5 6" key="1">
    <citation type="submission" date="2018-11" db="EMBL/GenBank/DDBJ databases">
        <title>Species Designations Belie Phenotypic and Genotypic Heterogeneity in Oral Streptococci.</title>
        <authorList>
            <person name="Velsko I."/>
        </authorList>
    </citation>
    <scope>NUCLEOTIDE SEQUENCE [LARGE SCALE GENOMIC DNA]</scope>
    <source>
        <strain evidence="4 5">A52</strain>
        <strain evidence="3 6">BCC41</strain>
    </source>
</reference>
<keyword evidence="2" id="KW-1133">Transmembrane helix</keyword>
<organism evidence="3 6">
    <name type="scientific">Streptococcus cristatus</name>
    <dbReference type="NCBI Taxonomy" id="45634"/>
    <lineage>
        <taxon>Bacteria</taxon>
        <taxon>Bacillati</taxon>
        <taxon>Bacillota</taxon>
        <taxon>Bacilli</taxon>
        <taxon>Lactobacillales</taxon>
        <taxon>Streptococcaceae</taxon>
        <taxon>Streptococcus</taxon>
    </lineage>
</organism>